<protein>
    <submittedName>
        <fullName evidence="3">Uncharacterized protein</fullName>
    </submittedName>
</protein>
<evidence type="ECO:0000256" key="1">
    <source>
        <dbReference type="SAM" id="Phobius"/>
    </source>
</evidence>
<proteinExistence type="predicted"/>
<reference evidence="3" key="1">
    <citation type="submission" date="2020-01" db="EMBL/GenBank/DDBJ databases">
        <authorList>
            <consortium name="DOE Joint Genome Institute"/>
            <person name="Haridas S."/>
            <person name="Albert R."/>
            <person name="Binder M."/>
            <person name="Bloem J."/>
            <person name="Labutti K."/>
            <person name="Salamov A."/>
            <person name="Andreopoulos B."/>
            <person name="Baker S.E."/>
            <person name="Barry K."/>
            <person name="Bills G."/>
            <person name="Bluhm B.H."/>
            <person name="Cannon C."/>
            <person name="Castanera R."/>
            <person name="Culley D.E."/>
            <person name="Daum C."/>
            <person name="Ezra D."/>
            <person name="Gonzalez J.B."/>
            <person name="Henrissat B."/>
            <person name="Kuo A."/>
            <person name="Liang C."/>
            <person name="Lipzen A."/>
            <person name="Lutzoni F."/>
            <person name="Magnuson J."/>
            <person name="Mondo S."/>
            <person name="Nolan M."/>
            <person name="Ohm R."/>
            <person name="Pangilinan J."/>
            <person name="Park H.-J."/>
            <person name="Ramirez L."/>
            <person name="Alfaro M."/>
            <person name="Sun H."/>
            <person name="Tritt A."/>
            <person name="Yoshinaga Y."/>
            <person name="Zwiers L.-H."/>
            <person name="Turgeon B.G."/>
            <person name="Goodwin S.B."/>
            <person name="Spatafora J.W."/>
            <person name="Crous P.W."/>
            <person name="Grigoriev I.V."/>
        </authorList>
    </citation>
    <scope>NUCLEOTIDE SEQUENCE</scope>
    <source>
        <strain evidence="3">CBS 342.82</strain>
    </source>
</reference>
<dbReference type="Proteomes" id="UP000504637">
    <property type="component" value="Unplaced"/>
</dbReference>
<sequence length="78" mass="8292">MSDSGATTIPPSAIIVLCLVGAGALVLICYAAGRHYYGQHEPQANLEAATAHDGMSQLQYMRVAYTQKYPMSSITSEA</sequence>
<accession>A0A6J3M6K4</accession>
<evidence type="ECO:0000313" key="3">
    <source>
        <dbReference type="RefSeq" id="XP_033460732.1"/>
    </source>
</evidence>
<keyword evidence="2" id="KW-1185">Reference proteome</keyword>
<keyword evidence="1" id="KW-0472">Membrane</keyword>
<reference evidence="3" key="3">
    <citation type="submission" date="2025-08" db="UniProtKB">
        <authorList>
            <consortium name="RefSeq"/>
        </authorList>
    </citation>
    <scope>IDENTIFICATION</scope>
    <source>
        <strain evidence="3">CBS 342.82</strain>
    </source>
</reference>
<dbReference type="GeneID" id="54366232"/>
<feature type="transmembrane region" description="Helical" evidence="1">
    <location>
        <begin position="12"/>
        <end position="33"/>
    </location>
</feature>
<reference evidence="3" key="2">
    <citation type="submission" date="2020-04" db="EMBL/GenBank/DDBJ databases">
        <authorList>
            <consortium name="NCBI Genome Project"/>
        </authorList>
    </citation>
    <scope>NUCLEOTIDE SEQUENCE</scope>
    <source>
        <strain evidence="3">CBS 342.82</strain>
    </source>
</reference>
<evidence type="ECO:0000313" key="2">
    <source>
        <dbReference type="Proteomes" id="UP000504637"/>
    </source>
</evidence>
<gene>
    <name evidence="3" type="ORF">K489DRAFT_431062</name>
</gene>
<name>A0A6J3M6K4_9PEZI</name>
<dbReference type="RefSeq" id="XP_033460732.1">
    <property type="nucleotide sequence ID" value="XM_033608432.1"/>
</dbReference>
<keyword evidence="1" id="KW-1133">Transmembrane helix</keyword>
<dbReference type="AlphaFoldDB" id="A0A6J3M6K4"/>
<organism evidence="3">
    <name type="scientific">Dissoconium aciculare CBS 342.82</name>
    <dbReference type="NCBI Taxonomy" id="1314786"/>
    <lineage>
        <taxon>Eukaryota</taxon>
        <taxon>Fungi</taxon>
        <taxon>Dikarya</taxon>
        <taxon>Ascomycota</taxon>
        <taxon>Pezizomycotina</taxon>
        <taxon>Dothideomycetes</taxon>
        <taxon>Dothideomycetidae</taxon>
        <taxon>Mycosphaerellales</taxon>
        <taxon>Dissoconiaceae</taxon>
        <taxon>Dissoconium</taxon>
    </lineage>
</organism>
<keyword evidence="1" id="KW-0812">Transmembrane</keyword>